<evidence type="ECO:0000313" key="1">
    <source>
        <dbReference type="EMBL" id="KAA1184369.1"/>
    </source>
</evidence>
<feature type="non-terminal residue" evidence="1">
    <location>
        <position position="1"/>
    </location>
</feature>
<dbReference type="Proteomes" id="UP000323608">
    <property type="component" value="Unassembled WGS sequence"/>
</dbReference>
<comment type="caution">
    <text evidence="1">The sequence shown here is derived from an EMBL/GenBank/DDBJ whole genome shotgun (WGS) entry which is preliminary data.</text>
</comment>
<protein>
    <submittedName>
        <fullName evidence="1">Transglutaminase cysteine peptidase, btlcp</fullName>
    </submittedName>
</protein>
<name>A0A5B0WER1_RHITR</name>
<dbReference type="AlphaFoldDB" id="A0A5B0WER1"/>
<reference evidence="1 2" key="1">
    <citation type="submission" date="2019-07" db="EMBL/GenBank/DDBJ databases">
        <title>The Draft Genome Sequence of Rhizobium tropici SARCC-755 Associated with Superior Nodulation on Pigeonpea (Cajanus cajan (L.) Millsp.).</title>
        <authorList>
            <person name="Bopape F.L."/>
            <person name="Hassen A.I."/>
            <person name="Swanevelder Z.H."/>
            <person name="Gwata E.T."/>
        </authorList>
    </citation>
    <scope>NUCLEOTIDE SEQUENCE [LARGE SCALE GENOMIC DNA]</scope>
    <source>
        <strain evidence="1 2">SARCC-755</strain>
    </source>
</reference>
<proteinExistence type="predicted"/>
<evidence type="ECO:0000313" key="2">
    <source>
        <dbReference type="Proteomes" id="UP000323608"/>
    </source>
</evidence>
<organism evidence="1 2">
    <name type="scientific">Rhizobium tropici</name>
    <dbReference type="NCBI Taxonomy" id="398"/>
    <lineage>
        <taxon>Bacteria</taxon>
        <taxon>Pseudomonadati</taxon>
        <taxon>Pseudomonadota</taxon>
        <taxon>Alphaproteobacteria</taxon>
        <taxon>Hyphomicrobiales</taxon>
        <taxon>Rhizobiaceae</taxon>
        <taxon>Rhizobium/Agrobacterium group</taxon>
        <taxon>Rhizobium</taxon>
    </lineage>
</organism>
<gene>
    <name evidence="1" type="ORF">FP026_02965</name>
</gene>
<sequence length="29" mass="3164">RPPPWGYLESGRTPEELAMIGKALAAHSQ</sequence>
<accession>A0A5B0WER1</accession>
<dbReference type="EMBL" id="VNIP01000003">
    <property type="protein sequence ID" value="KAA1184369.1"/>
    <property type="molecule type" value="Genomic_DNA"/>
</dbReference>